<evidence type="ECO:0000313" key="2">
    <source>
        <dbReference type="EMBL" id="CAI0388716.1"/>
    </source>
</evidence>
<feature type="compositionally biased region" description="Acidic residues" evidence="1">
    <location>
        <begin position="34"/>
        <end position="49"/>
    </location>
</feature>
<evidence type="ECO:0000256" key="1">
    <source>
        <dbReference type="SAM" id="MobiDB-lite"/>
    </source>
</evidence>
<feature type="compositionally biased region" description="Basic and acidic residues" evidence="1">
    <location>
        <begin position="50"/>
        <end position="61"/>
    </location>
</feature>
<dbReference type="Proteomes" id="UP001154282">
    <property type="component" value="Unassembled WGS sequence"/>
</dbReference>
<sequence length="77" mass="8593">MAATGSLPFAPDPTGRLQVSRYLLACSSGMNDANSEEEGAEEEGEEEEELSRRGTSRGEGRKRDMCFSLTCRRRHPW</sequence>
<proteinExistence type="predicted"/>
<gene>
    <name evidence="2" type="ORF">LITE_LOCUS5946</name>
</gene>
<keyword evidence="3" id="KW-1185">Reference proteome</keyword>
<comment type="caution">
    <text evidence="2">The sequence shown here is derived from an EMBL/GenBank/DDBJ whole genome shotgun (WGS) entry which is preliminary data.</text>
</comment>
<name>A0AAV0HTW2_9ROSI</name>
<feature type="region of interest" description="Disordered" evidence="1">
    <location>
        <begin position="28"/>
        <end position="61"/>
    </location>
</feature>
<evidence type="ECO:0000313" key="3">
    <source>
        <dbReference type="Proteomes" id="UP001154282"/>
    </source>
</evidence>
<accession>A0AAV0HTW2</accession>
<dbReference type="AlphaFoldDB" id="A0AAV0HTW2"/>
<reference evidence="2" key="1">
    <citation type="submission" date="2022-08" db="EMBL/GenBank/DDBJ databases">
        <authorList>
            <person name="Gutierrez-Valencia J."/>
        </authorList>
    </citation>
    <scope>NUCLEOTIDE SEQUENCE</scope>
</reference>
<organism evidence="2 3">
    <name type="scientific">Linum tenue</name>
    <dbReference type="NCBI Taxonomy" id="586396"/>
    <lineage>
        <taxon>Eukaryota</taxon>
        <taxon>Viridiplantae</taxon>
        <taxon>Streptophyta</taxon>
        <taxon>Embryophyta</taxon>
        <taxon>Tracheophyta</taxon>
        <taxon>Spermatophyta</taxon>
        <taxon>Magnoliopsida</taxon>
        <taxon>eudicotyledons</taxon>
        <taxon>Gunneridae</taxon>
        <taxon>Pentapetalae</taxon>
        <taxon>rosids</taxon>
        <taxon>fabids</taxon>
        <taxon>Malpighiales</taxon>
        <taxon>Linaceae</taxon>
        <taxon>Linum</taxon>
    </lineage>
</organism>
<dbReference type="EMBL" id="CAMGYJ010000003">
    <property type="protein sequence ID" value="CAI0388716.1"/>
    <property type="molecule type" value="Genomic_DNA"/>
</dbReference>
<protein>
    <submittedName>
        <fullName evidence="2">Uncharacterized protein</fullName>
    </submittedName>
</protein>